<keyword evidence="3 6" id="KW-0862">Zinc</keyword>
<sequence length="480" mass="53755">MNNSTNNNINGHSWSPLLELAADNDVVGFKQAVDNGFSIGDFGLWYGFQRVSRKMLLERRTPLMVAAKYGSIDVVRLILSLSEVDVKLSGGPDQCTALHCAASSGSINAVNVVNLLLIAGADRDSTDVHWRRPCDVIVSPPDFPDLRNSLEGLLRNNGCACRATAPTLSAICHKREDKKVSSVLEKKVYPVDPSLPDIKTSVYGTDSFRMFLFKIQPCSRAYSHDWTVCPFLHPNENARRRDLKKFHYSCMPCPAFRKGVCKRGDLCEYAHGIFESLLHPHQYRTRVCKDGMSCLRRVCFFAHTLEELRLPYMPNDQYPLISPQVRRSTRSSMSPSPFNSPMLPSKDGIISSGSIIHPLGRDLRKSCLRTSLNARDIPTEELNMFPDLELHQQQLSNHLSCVSNPLRSNPPSKSLFPAEVSSSLYADKLGNASVLCQKMALLNRLQQQERKLSPIKTKVPSPKNVENLRRQPPFSVFSPS</sequence>
<evidence type="ECO:0000313" key="10">
    <source>
        <dbReference type="Proteomes" id="UP000593562"/>
    </source>
</evidence>
<dbReference type="GO" id="GO:0008270">
    <property type="term" value="F:zinc ion binding"/>
    <property type="evidence" value="ECO:0007669"/>
    <property type="project" value="UniProtKB-KW"/>
</dbReference>
<gene>
    <name evidence="9" type="ORF">HS088_TW04G00708</name>
</gene>
<dbReference type="InterPro" id="IPR000571">
    <property type="entry name" value="Znf_CCCH"/>
</dbReference>
<reference evidence="9 10" key="1">
    <citation type="journal article" date="2020" name="Nat. Commun.">
        <title>Genome of Tripterygium wilfordii and identification of cytochrome P450 involved in triptolide biosynthesis.</title>
        <authorList>
            <person name="Tu L."/>
            <person name="Su P."/>
            <person name="Zhang Z."/>
            <person name="Gao L."/>
            <person name="Wang J."/>
            <person name="Hu T."/>
            <person name="Zhou J."/>
            <person name="Zhang Y."/>
            <person name="Zhao Y."/>
            <person name="Liu Y."/>
            <person name="Song Y."/>
            <person name="Tong Y."/>
            <person name="Lu Y."/>
            <person name="Yang J."/>
            <person name="Xu C."/>
            <person name="Jia M."/>
            <person name="Peters R.J."/>
            <person name="Huang L."/>
            <person name="Gao W."/>
        </authorList>
    </citation>
    <scope>NUCLEOTIDE SEQUENCE [LARGE SCALE GENOMIC DNA]</scope>
    <source>
        <strain evidence="10">cv. XIE 37</strain>
        <tissue evidence="9">Leaf</tissue>
    </source>
</reference>
<accession>A0A7J7DQV7</accession>
<dbReference type="Proteomes" id="UP000593562">
    <property type="component" value="Unassembled WGS sequence"/>
</dbReference>
<dbReference type="SUPFAM" id="SSF48403">
    <property type="entry name" value="Ankyrin repeat"/>
    <property type="match status" value="1"/>
</dbReference>
<keyword evidence="4" id="KW-0238">DNA-binding</keyword>
<comment type="caution">
    <text evidence="9">The sequence shown here is derived from an EMBL/GenBank/DDBJ whole genome shotgun (WGS) entry which is preliminary data.</text>
</comment>
<dbReference type="InParanoid" id="A0A7J7DQV7"/>
<dbReference type="Pfam" id="PF25512">
    <property type="entry name" value="zf-CCCH_AtC3H23"/>
    <property type="match status" value="1"/>
</dbReference>
<dbReference type="PROSITE" id="PS50103">
    <property type="entry name" value="ZF_C3H1"/>
    <property type="match status" value="1"/>
</dbReference>
<evidence type="ECO:0000256" key="6">
    <source>
        <dbReference type="PROSITE-ProRule" id="PRU00723"/>
    </source>
</evidence>
<evidence type="ECO:0000259" key="8">
    <source>
        <dbReference type="PROSITE" id="PS50103"/>
    </source>
</evidence>
<feature type="repeat" description="ANK" evidence="5">
    <location>
        <begin position="58"/>
        <end position="80"/>
    </location>
</feature>
<keyword evidence="5" id="KW-0040">ANK repeat</keyword>
<dbReference type="InterPro" id="IPR057444">
    <property type="entry name" value="Znf-CCCH_AtC3H23-like"/>
</dbReference>
<dbReference type="InterPro" id="IPR002110">
    <property type="entry name" value="Ankyrin_rpt"/>
</dbReference>
<dbReference type="PANTHER" id="PTHR14493">
    <property type="entry name" value="UNKEMPT FAMILY MEMBER"/>
    <property type="match status" value="1"/>
</dbReference>
<dbReference type="OrthoDB" id="410307at2759"/>
<evidence type="ECO:0000256" key="5">
    <source>
        <dbReference type="PROSITE-ProRule" id="PRU00023"/>
    </source>
</evidence>
<protein>
    <recommendedName>
        <fullName evidence="8">C3H1-type domain-containing protein</fullName>
    </recommendedName>
</protein>
<dbReference type="GO" id="GO:0010468">
    <property type="term" value="P:regulation of gene expression"/>
    <property type="evidence" value="ECO:0007669"/>
    <property type="project" value="UniProtKB-ARBA"/>
</dbReference>
<keyword evidence="10" id="KW-1185">Reference proteome</keyword>
<feature type="region of interest" description="Disordered" evidence="7">
    <location>
        <begin position="452"/>
        <end position="480"/>
    </location>
</feature>
<feature type="repeat" description="ANK" evidence="5">
    <location>
        <begin position="93"/>
        <end position="128"/>
    </location>
</feature>
<dbReference type="InterPro" id="IPR036770">
    <property type="entry name" value="Ankyrin_rpt-contain_sf"/>
</dbReference>
<dbReference type="EMBL" id="JAAARO010000004">
    <property type="protein sequence ID" value="KAF5748750.1"/>
    <property type="molecule type" value="Genomic_DNA"/>
</dbReference>
<dbReference type="SMART" id="SM00248">
    <property type="entry name" value="ANK"/>
    <property type="match status" value="3"/>
</dbReference>
<dbReference type="AlphaFoldDB" id="A0A7J7DQV7"/>
<dbReference type="Gene3D" id="1.25.40.20">
    <property type="entry name" value="Ankyrin repeat-containing domain"/>
    <property type="match status" value="1"/>
</dbReference>
<dbReference type="PROSITE" id="PS50297">
    <property type="entry name" value="ANK_REP_REGION"/>
    <property type="match status" value="2"/>
</dbReference>
<evidence type="ECO:0000256" key="7">
    <source>
        <dbReference type="SAM" id="MobiDB-lite"/>
    </source>
</evidence>
<dbReference type="Gene3D" id="3.30.1370.210">
    <property type="match status" value="1"/>
</dbReference>
<dbReference type="Pfam" id="PF00642">
    <property type="entry name" value="zf-CCCH"/>
    <property type="match status" value="1"/>
</dbReference>
<keyword evidence="1 6" id="KW-0479">Metal-binding</keyword>
<evidence type="ECO:0000256" key="3">
    <source>
        <dbReference type="ARBA" id="ARBA00022833"/>
    </source>
</evidence>
<evidence type="ECO:0000256" key="4">
    <source>
        <dbReference type="ARBA" id="ARBA00023125"/>
    </source>
</evidence>
<evidence type="ECO:0000256" key="1">
    <source>
        <dbReference type="ARBA" id="ARBA00022723"/>
    </source>
</evidence>
<feature type="domain" description="C3H1-type" evidence="8">
    <location>
        <begin position="252"/>
        <end position="274"/>
    </location>
</feature>
<dbReference type="SMART" id="SM00356">
    <property type="entry name" value="ZnF_C3H1"/>
    <property type="match status" value="2"/>
</dbReference>
<dbReference type="GO" id="GO:0003677">
    <property type="term" value="F:DNA binding"/>
    <property type="evidence" value="ECO:0007669"/>
    <property type="project" value="UniProtKB-KW"/>
</dbReference>
<dbReference type="PROSITE" id="PS50088">
    <property type="entry name" value="ANK_REPEAT"/>
    <property type="match status" value="2"/>
</dbReference>
<name>A0A7J7DQV7_TRIWF</name>
<dbReference type="Pfam" id="PF12796">
    <property type="entry name" value="Ank_2"/>
    <property type="match status" value="1"/>
</dbReference>
<evidence type="ECO:0000256" key="2">
    <source>
        <dbReference type="ARBA" id="ARBA00022771"/>
    </source>
</evidence>
<proteinExistence type="predicted"/>
<feature type="zinc finger region" description="C3H1-type" evidence="6">
    <location>
        <begin position="252"/>
        <end position="274"/>
    </location>
</feature>
<keyword evidence="2 6" id="KW-0863">Zinc-finger</keyword>
<evidence type="ECO:0000313" key="9">
    <source>
        <dbReference type="EMBL" id="KAF5748750.1"/>
    </source>
</evidence>
<dbReference type="InterPro" id="IPR045234">
    <property type="entry name" value="Unkempt-like"/>
</dbReference>
<dbReference type="PANTHER" id="PTHR14493:SF50">
    <property type="entry name" value="RING FINGER PROTEIN UNKEMPT"/>
    <property type="match status" value="1"/>
</dbReference>
<organism evidence="9 10">
    <name type="scientific">Tripterygium wilfordii</name>
    <name type="common">Thunder God vine</name>
    <dbReference type="NCBI Taxonomy" id="458696"/>
    <lineage>
        <taxon>Eukaryota</taxon>
        <taxon>Viridiplantae</taxon>
        <taxon>Streptophyta</taxon>
        <taxon>Embryophyta</taxon>
        <taxon>Tracheophyta</taxon>
        <taxon>Spermatophyta</taxon>
        <taxon>Magnoliopsida</taxon>
        <taxon>eudicotyledons</taxon>
        <taxon>Gunneridae</taxon>
        <taxon>Pentapetalae</taxon>
        <taxon>rosids</taxon>
        <taxon>fabids</taxon>
        <taxon>Celastrales</taxon>
        <taxon>Celastraceae</taxon>
        <taxon>Tripterygium</taxon>
    </lineage>
</organism>